<dbReference type="Proteomes" id="UP000265180">
    <property type="component" value="Chromosome 16"/>
</dbReference>
<dbReference type="SUPFAM" id="SSF47391">
    <property type="entry name" value="Dimerization-anchoring domain of cAMP-dependent PK regulatory subunit"/>
    <property type="match status" value="1"/>
</dbReference>
<protein>
    <recommendedName>
        <fullName evidence="3">RIIa domain-containing protein</fullName>
    </recommendedName>
</protein>
<evidence type="ECO:0008006" key="3">
    <source>
        <dbReference type="Google" id="ProtNLM"/>
    </source>
</evidence>
<name>A0A3P9M488_ORYLA</name>
<reference key="1">
    <citation type="journal article" date="2007" name="Nature">
        <title>The medaka draft genome and insights into vertebrate genome evolution.</title>
        <authorList>
            <person name="Kasahara M."/>
            <person name="Naruse K."/>
            <person name="Sasaki S."/>
            <person name="Nakatani Y."/>
            <person name="Qu W."/>
            <person name="Ahsan B."/>
            <person name="Yamada T."/>
            <person name="Nagayasu Y."/>
            <person name="Doi K."/>
            <person name="Kasai Y."/>
            <person name="Jindo T."/>
            <person name="Kobayashi D."/>
            <person name="Shimada A."/>
            <person name="Toyoda A."/>
            <person name="Kuroki Y."/>
            <person name="Fujiyama A."/>
            <person name="Sasaki T."/>
            <person name="Shimizu A."/>
            <person name="Asakawa S."/>
            <person name="Shimizu N."/>
            <person name="Hashimoto S."/>
            <person name="Yang J."/>
            <person name="Lee Y."/>
            <person name="Matsushima K."/>
            <person name="Sugano S."/>
            <person name="Sakaizumi M."/>
            <person name="Narita T."/>
            <person name="Ohishi K."/>
            <person name="Haga S."/>
            <person name="Ohta F."/>
            <person name="Nomoto H."/>
            <person name="Nogata K."/>
            <person name="Morishita T."/>
            <person name="Endo T."/>
            <person name="Shin-I T."/>
            <person name="Takeda H."/>
            <person name="Morishita S."/>
            <person name="Kohara Y."/>
        </authorList>
    </citation>
    <scope>NUCLEOTIDE SEQUENCE [LARGE SCALE GENOMIC DNA]</scope>
    <source>
        <strain>Hd-rR</strain>
    </source>
</reference>
<proteinExistence type="predicted"/>
<dbReference type="CDD" id="cd22971">
    <property type="entry name" value="DD_RIIAD1"/>
    <property type="match status" value="1"/>
</dbReference>
<organism evidence="1 2">
    <name type="scientific">Oryzias latipes</name>
    <name type="common">Japanese rice fish</name>
    <name type="synonym">Japanese killifish</name>
    <dbReference type="NCBI Taxonomy" id="8090"/>
    <lineage>
        <taxon>Eukaryota</taxon>
        <taxon>Metazoa</taxon>
        <taxon>Chordata</taxon>
        <taxon>Craniata</taxon>
        <taxon>Vertebrata</taxon>
        <taxon>Euteleostomi</taxon>
        <taxon>Actinopterygii</taxon>
        <taxon>Neopterygii</taxon>
        <taxon>Teleostei</taxon>
        <taxon>Neoteleostei</taxon>
        <taxon>Acanthomorphata</taxon>
        <taxon>Ovalentaria</taxon>
        <taxon>Atherinomorphae</taxon>
        <taxon>Beloniformes</taxon>
        <taxon>Adrianichthyidae</taxon>
        <taxon>Oryziinae</taxon>
        <taxon>Oryzias</taxon>
    </lineage>
</organism>
<reference evidence="1 2" key="2">
    <citation type="submission" date="2017-04" db="EMBL/GenBank/DDBJ databases">
        <title>CpG methylation of centromeres and impact of large insertions on vertebrate speciation.</title>
        <authorList>
            <person name="Ichikawa K."/>
            <person name="Yoshimura J."/>
            <person name="Morishita S."/>
        </authorList>
    </citation>
    <scope>NUCLEOTIDE SEQUENCE</scope>
    <source>
        <strain evidence="1 2">HNI</strain>
    </source>
</reference>
<accession>A0A3P9M488</accession>
<reference evidence="1" key="4">
    <citation type="submission" date="2025-09" db="UniProtKB">
        <authorList>
            <consortium name="Ensembl"/>
        </authorList>
    </citation>
    <scope>IDENTIFICATION</scope>
    <source>
        <strain evidence="1">HNI</strain>
    </source>
</reference>
<dbReference type="AlphaFoldDB" id="A0A3P9M488"/>
<dbReference type="PANTHER" id="PTHR15505:SF4">
    <property type="entry name" value="RIIA DOMAIN-CONTAINING PROTEIN 1"/>
    <property type="match status" value="1"/>
</dbReference>
<dbReference type="InterPro" id="IPR059162">
    <property type="entry name" value="RIIAD1"/>
</dbReference>
<dbReference type="Ensembl" id="ENSORLT00020031035.1">
    <property type="protein sequence ID" value="ENSORLP00020027591.1"/>
    <property type="gene ID" value="ENSORLG00020010619.1"/>
</dbReference>
<evidence type="ECO:0000313" key="2">
    <source>
        <dbReference type="Proteomes" id="UP000265180"/>
    </source>
</evidence>
<sequence length="99" mass="11440">MAEKGVETKLDTSVLNAEQQEKLRQFKIKTRIDNEKYIRAHPEVEVLVGDFLREILLKRPADIREFAGGKSCTGTHAHAHVHMHTHARVFLFSLQFNLF</sequence>
<evidence type="ECO:0000313" key="1">
    <source>
        <dbReference type="Ensembl" id="ENSORLP00020027591.1"/>
    </source>
</evidence>
<dbReference type="PANTHER" id="PTHR15505">
    <property type="entry name" value="RIIA DOMAIN-CONTAINING PROTEIN 1"/>
    <property type="match status" value="1"/>
</dbReference>
<reference evidence="1" key="3">
    <citation type="submission" date="2025-08" db="UniProtKB">
        <authorList>
            <consortium name="Ensembl"/>
        </authorList>
    </citation>
    <scope>IDENTIFICATION</scope>
    <source>
        <strain evidence="1">HNI</strain>
    </source>
</reference>